<sequence>MNIIKQILIRDLERINIEEQRDGKPRFNSQFLSNHPYLCLAMLISYLFLATLIWYAPYFGLFSLLGFTILFIVMATVLLFEIRPVYRFDDIGVLDLRVCYNGEWFVSEKISDYALEEILFHPHVPLTMKDEIKHIMKLKGEIHFYDVYIVAFSEQSDKATPLTIMNKKTQFQ</sequence>
<dbReference type="RefSeq" id="WP_065822448.1">
    <property type="nucleotide sequence ID" value="NZ_CAWMQZ010000034.1"/>
</dbReference>
<dbReference type="PATRIC" id="fig|286156.4.peg.1267"/>
<dbReference type="Pfam" id="PF10777">
    <property type="entry name" value="YlaC"/>
    <property type="match status" value="1"/>
</dbReference>
<keyword evidence="1" id="KW-0472">Membrane</keyword>
<accession>A0A1C0U713</accession>
<keyword evidence="1" id="KW-1133">Transmembrane helix</keyword>
<comment type="caution">
    <text evidence="2">The sequence shown here is derived from an EMBL/GenBank/DDBJ whole genome shotgun (WGS) entry which is preliminary data.</text>
</comment>
<proteinExistence type="predicted"/>
<keyword evidence="3" id="KW-1185">Reference proteome</keyword>
<evidence type="ECO:0000313" key="3">
    <source>
        <dbReference type="Proteomes" id="UP000093476"/>
    </source>
</evidence>
<feature type="transmembrane region" description="Helical" evidence="1">
    <location>
        <begin position="61"/>
        <end position="80"/>
    </location>
</feature>
<dbReference type="Proteomes" id="UP000093476">
    <property type="component" value="Unassembled WGS sequence"/>
</dbReference>
<keyword evidence="1" id="KW-0812">Transmembrane</keyword>
<organism evidence="2 3">
    <name type="scientific">Photorhabdus australis subsp. thailandensis</name>
    <dbReference type="NCBI Taxonomy" id="2805096"/>
    <lineage>
        <taxon>Bacteria</taxon>
        <taxon>Pseudomonadati</taxon>
        <taxon>Pseudomonadota</taxon>
        <taxon>Gammaproteobacteria</taxon>
        <taxon>Enterobacterales</taxon>
        <taxon>Morganellaceae</taxon>
        <taxon>Photorhabdus</taxon>
    </lineage>
</organism>
<protein>
    <submittedName>
        <fullName evidence="2">Inner membrane protein YlaC</fullName>
    </submittedName>
</protein>
<feature type="transmembrane region" description="Helical" evidence="1">
    <location>
        <begin position="36"/>
        <end position="55"/>
    </location>
</feature>
<reference evidence="2 3" key="1">
    <citation type="submission" date="2015-12" db="EMBL/GenBank/DDBJ databases">
        <title>Genome comparisons provide insights into the role of secondary metabolites in the pathogenic phase of the Photorhabdus life cycle.</title>
        <authorList>
            <person name="Tobias N.J."/>
            <person name="Mishra B."/>
            <person name="Gupta D.K."/>
            <person name="Thines M."/>
            <person name="Stinear T.P."/>
            <person name="Bode H.B."/>
        </authorList>
    </citation>
    <scope>NUCLEOTIDE SEQUENCE [LARGE SCALE GENOMIC DNA]</scope>
    <source>
        <strain evidence="2 3">PB68.1</strain>
    </source>
</reference>
<dbReference type="EMBL" id="LOMY01000034">
    <property type="protein sequence ID" value="OCQ53707.1"/>
    <property type="molecule type" value="Genomic_DNA"/>
</dbReference>
<evidence type="ECO:0000256" key="1">
    <source>
        <dbReference type="SAM" id="Phobius"/>
    </source>
</evidence>
<name>A0A1C0U713_9GAMM</name>
<dbReference type="InterPro" id="IPR019713">
    <property type="entry name" value="Memb_YlaC"/>
</dbReference>
<gene>
    <name evidence="2" type="primary">ylaC</name>
    <name evidence="2" type="ORF">Ppb6_01109</name>
</gene>
<evidence type="ECO:0000313" key="2">
    <source>
        <dbReference type="EMBL" id="OCQ53707.1"/>
    </source>
</evidence>
<dbReference type="AlphaFoldDB" id="A0A1C0U713"/>